<dbReference type="InterPro" id="IPR021812">
    <property type="entry name" value="DUF3391"/>
</dbReference>
<keyword evidence="3" id="KW-1185">Reference proteome</keyword>
<dbReference type="Pfam" id="PF13487">
    <property type="entry name" value="HD_5"/>
    <property type="match status" value="1"/>
</dbReference>
<dbReference type="HOGENOM" id="CLU_000445_92_1_4"/>
<evidence type="ECO:0000313" key="2">
    <source>
        <dbReference type="EMBL" id="ADI29896.1"/>
    </source>
</evidence>
<dbReference type="InterPro" id="IPR037522">
    <property type="entry name" value="HD_GYP_dom"/>
</dbReference>
<reference evidence="3" key="1">
    <citation type="submission" date="2010-05" db="EMBL/GenBank/DDBJ databases">
        <title>Complete sequence of Methylotenera sp. 301.</title>
        <authorList>
            <person name="Lucas S."/>
            <person name="Copeland A."/>
            <person name="Lapidus A."/>
            <person name="Cheng J.-F."/>
            <person name="Bruce D."/>
            <person name="Goodwin L."/>
            <person name="Pitluck S."/>
            <person name="Clum A."/>
            <person name="Land M."/>
            <person name="Hauser L."/>
            <person name="Kyrpides N."/>
            <person name="Ivanova N."/>
            <person name="Chistoservova L."/>
            <person name="Kalyuzhnaya M."/>
            <person name="Woyke T."/>
        </authorList>
    </citation>
    <scope>NUCLEOTIDE SEQUENCE [LARGE SCALE GENOMIC DNA]</scope>
    <source>
        <strain evidence="3">301</strain>
    </source>
</reference>
<dbReference type="GO" id="GO:0008081">
    <property type="term" value="F:phosphoric diester hydrolase activity"/>
    <property type="evidence" value="ECO:0007669"/>
    <property type="project" value="UniProtKB-ARBA"/>
</dbReference>
<accession>D7DIL1</accession>
<sequence length="538" mass="59779">MTDIRREKTQVSLLEIGMFVCELDRPWLGTPFMLEGLLIEDDEQITTIASLCEFVYIDRTVSVGRHFTAAAKEQVSIKHDGSVNRLTIDVNTGKRTSNSINKSTKLGAPNAKFSFLDILKEIHSGNQAALSGETNPTNSDAVFKVQYISDNKIVEINDDKVTENTTLATQIKTDFSNFITGLTSWGGKQKKLKSSIDKNAVKADLAKNEVRHDGYKITIFDEAPPVEDEIAAIYPIYEKSQLATKEMFEALALDHEIDLSKIHEALDGMVESIERNPDALLWLAKLKQTDNYSYNHAMSVSITLMALANFMSLPKKQVKDLGLAGLLQDIGKAKIPTELLHKHDKITHDEFEILKKHVEHALALLEATENISSTVILTVSQHHERIDGSGYPYKLSGNQISLTGQMAGLIDTYCALTTNKVYAKGVYNQIALEEIHSLRGFKFNGVLIDQLVQFLGMYPVSSLVDLNSGEVGVVIQQNSVRRLLPRVMILLNPDKTRNEFPAIINLINSPLTPSGEPYKIVRGLPPDSYGLSANNYYA</sequence>
<feature type="domain" description="HD-GYP" evidence="1">
    <location>
        <begin position="271"/>
        <end position="467"/>
    </location>
</feature>
<dbReference type="Pfam" id="PF11871">
    <property type="entry name" value="DUF3391"/>
    <property type="match status" value="1"/>
</dbReference>
<dbReference type="OrthoDB" id="9763857at2"/>
<evidence type="ECO:0000259" key="1">
    <source>
        <dbReference type="PROSITE" id="PS51832"/>
    </source>
</evidence>
<dbReference type="Proteomes" id="UP000000383">
    <property type="component" value="Chromosome"/>
</dbReference>
<protein>
    <submittedName>
        <fullName evidence="2">Metal dependent phosphohydrolase</fullName>
    </submittedName>
</protein>
<dbReference type="AlphaFoldDB" id="D7DIL1"/>
<dbReference type="CDD" id="cd00077">
    <property type="entry name" value="HDc"/>
    <property type="match status" value="1"/>
</dbReference>
<dbReference type="PANTHER" id="PTHR43155">
    <property type="entry name" value="CYCLIC DI-GMP PHOSPHODIESTERASE PA4108-RELATED"/>
    <property type="match status" value="1"/>
</dbReference>
<keyword evidence="2" id="KW-0378">Hydrolase</keyword>
<name>D7DIL1_METV0</name>
<dbReference type="SUPFAM" id="SSF109604">
    <property type="entry name" value="HD-domain/PDEase-like"/>
    <property type="match status" value="1"/>
</dbReference>
<dbReference type="PROSITE" id="PS51832">
    <property type="entry name" value="HD_GYP"/>
    <property type="match status" value="1"/>
</dbReference>
<dbReference type="PANTHER" id="PTHR43155:SF2">
    <property type="entry name" value="CYCLIC DI-GMP PHOSPHODIESTERASE PA4108"/>
    <property type="match status" value="1"/>
</dbReference>
<gene>
    <name evidence="2" type="ordered locus">M301_1516</name>
</gene>
<organism evidence="2 3">
    <name type="scientific">Methylotenera versatilis (strain 301)</name>
    <dbReference type="NCBI Taxonomy" id="666681"/>
    <lineage>
        <taxon>Bacteria</taxon>
        <taxon>Pseudomonadati</taxon>
        <taxon>Pseudomonadota</taxon>
        <taxon>Betaproteobacteria</taxon>
        <taxon>Nitrosomonadales</taxon>
        <taxon>Methylophilaceae</taxon>
        <taxon>Methylotenera</taxon>
    </lineage>
</organism>
<dbReference type="Gene3D" id="1.10.3210.10">
    <property type="entry name" value="Hypothetical protein af1432"/>
    <property type="match status" value="1"/>
</dbReference>
<dbReference type="KEGG" id="meh:M301_1516"/>
<dbReference type="eggNOG" id="COG2206">
    <property type="taxonomic scope" value="Bacteria"/>
</dbReference>
<proteinExistence type="predicted"/>
<evidence type="ECO:0000313" key="3">
    <source>
        <dbReference type="Proteomes" id="UP000000383"/>
    </source>
</evidence>
<reference evidence="2 3" key="2">
    <citation type="journal article" date="2011" name="J. Bacteriol.">
        <title>Genomes of three methylotrophs from a single niche uncover genetic and metabolic divergence of Methylophilaceae.</title>
        <authorList>
            <person name="Lapidus A."/>
            <person name="Clum A."/>
            <person name="Labutti K."/>
            <person name="Kaluzhnaya M.G."/>
            <person name="Lim S."/>
            <person name="Beck D.A."/>
            <person name="Glavina Del Rio T."/>
            <person name="Nolan M."/>
            <person name="Mavromatis K."/>
            <person name="Huntemann M."/>
            <person name="Lucas S."/>
            <person name="Lidstrom M.E."/>
            <person name="Ivanova N."/>
            <person name="Chistoserdova L."/>
        </authorList>
    </citation>
    <scope>NUCLEOTIDE SEQUENCE [LARGE SCALE GENOMIC DNA]</scope>
    <source>
        <strain evidence="2 3">301</strain>
    </source>
</reference>
<dbReference type="STRING" id="666681.M301_1516"/>
<dbReference type="EMBL" id="CP002056">
    <property type="protein sequence ID" value="ADI29896.1"/>
    <property type="molecule type" value="Genomic_DNA"/>
</dbReference>
<dbReference type="RefSeq" id="WP_013148208.1">
    <property type="nucleotide sequence ID" value="NC_014207.1"/>
</dbReference>
<dbReference type="InterPro" id="IPR003607">
    <property type="entry name" value="HD/PDEase_dom"/>
</dbReference>